<protein>
    <submittedName>
        <fullName evidence="2">Uncharacterized protein</fullName>
    </submittedName>
</protein>
<accession>A0A0A1DLX2</accession>
<dbReference type="EMBL" id="CP009896">
    <property type="protein sequence ID" value="AIY18364.2"/>
    <property type="molecule type" value="Genomic_DNA"/>
</dbReference>
<organism evidence="2 3">
    <name type="scientific">Nocardioides simplex</name>
    <name type="common">Arthrobacter simplex</name>
    <dbReference type="NCBI Taxonomy" id="2045"/>
    <lineage>
        <taxon>Bacteria</taxon>
        <taxon>Bacillati</taxon>
        <taxon>Actinomycetota</taxon>
        <taxon>Actinomycetes</taxon>
        <taxon>Propionibacteriales</taxon>
        <taxon>Nocardioidaceae</taxon>
        <taxon>Pimelobacter</taxon>
    </lineage>
</organism>
<reference evidence="2 3" key="1">
    <citation type="journal article" date="2015" name="Genome Announc.">
        <title>Complete Genome Sequence of Steroid-Transforming Nocardioides simplex VKM Ac-2033D.</title>
        <authorList>
            <person name="Shtratnikova V.Y."/>
            <person name="Schelkunov M.I."/>
            <person name="Pekov Y.A."/>
            <person name="Fokina V.V."/>
            <person name="Logacheva M.D."/>
            <person name="Sokolov S.L."/>
            <person name="Bragin E.Y."/>
            <person name="Ashapkin V.V."/>
            <person name="Donova M.V."/>
        </authorList>
    </citation>
    <scope>NUCLEOTIDE SEQUENCE [LARGE SCALE GENOMIC DNA]</scope>
    <source>
        <strain evidence="2 3">VKM Ac-2033D</strain>
    </source>
</reference>
<evidence type="ECO:0000313" key="2">
    <source>
        <dbReference type="EMBL" id="AIY18364.2"/>
    </source>
</evidence>
<evidence type="ECO:0000256" key="1">
    <source>
        <dbReference type="SAM" id="MobiDB-lite"/>
    </source>
</evidence>
<dbReference type="AlphaFoldDB" id="A0A0A1DLX2"/>
<feature type="region of interest" description="Disordered" evidence="1">
    <location>
        <begin position="47"/>
        <end position="98"/>
    </location>
</feature>
<feature type="region of interest" description="Disordered" evidence="1">
    <location>
        <begin position="137"/>
        <end position="165"/>
    </location>
</feature>
<evidence type="ECO:0000313" key="3">
    <source>
        <dbReference type="Proteomes" id="UP000030300"/>
    </source>
</evidence>
<sequence length="165" mass="17817">MRGWSVASYSTKNPSVAGQRGVDALVGLTRVSLSRRVRSVREAGHAWDHRTPSHGVPSKTYRGVPDGKTAVSDFRRRGAATTGRGPDPRRSSTRRRRWCVRSRCPVRRIGPAGAPTMLSPVAPATGVKRRVVSSKVPLTDPATVNEHHPGRSSARATPVTRAGQI</sequence>
<keyword evidence="3" id="KW-1185">Reference proteome</keyword>
<dbReference type="STRING" id="2045.KR76_19200"/>
<proteinExistence type="predicted"/>
<dbReference type="HOGENOM" id="CLU_1609117_0_0_11"/>
<name>A0A0A1DLX2_NOCSI</name>
<gene>
    <name evidence="2" type="ORF">KR76_19200</name>
</gene>
<dbReference type="Proteomes" id="UP000030300">
    <property type="component" value="Chromosome"/>
</dbReference>
<dbReference type="KEGG" id="psim:KR76_19200"/>